<dbReference type="InterPro" id="IPR058480">
    <property type="entry name" value="DUF8167_N"/>
</dbReference>
<evidence type="ECO:0000259" key="2">
    <source>
        <dbReference type="PROSITE" id="PS51202"/>
    </source>
</evidence>
<reference evidence="3 4" key="1">
    <citation type="submission" date="2022-09" db="EMBL/GenBank/DDBJ databases">
        <title>Enrichment on poylsaccharides allowed isolation of novel metabolic and taxonomic groups of Haloarchaea.</title>
        <authorList>
            <person name="Sorokin D.Y."/>
            <person name="Elcheninov A.G."/>
            <person name="Khizhniak T.V."/>
            <person name="Kolganova T.V."/>
            <person name="Kublanov I.V."/>
        </authorList>
    </citation>
    <scope>NUCLEOTIDE SEQUENCE [LARGE SCALE GENOMIC DNA]</scope>
    <source>
        <strain evidence="3 4">AArc-curdl1</strain>
    </source>
</reference>
<dbReference type="AlphaFoldDB" id="A0AAP2ZBH4"/>
<dbReference type="GO" id="GO:0008324">
    <property type="term" value="F:monoatomic cation transmembrane transporter activity"/>
    <property type="evidence" value="ECO:0007669"/>
    <property type="project" value="InterPro"/>
</dbReference>
<comment type="caution">
    <text evidence="3">The sequence shown here is derived from an EMBL/GenBank/DDBJ whole genome shotgun (WGS) entry which is preliminary data.</text>
</comment>
<dbReference type="Gene3D" id="3.30.70.1450">
    <property type="entry name" value="Regulator of K+ conductance, C-terminal domain"/>
    <property type="match status" value="1"/>
</dbReference>
<evidence type="ECO:0000256" key="1">
    <source>
        <dbReference type="SAM" id="Phobius"/>
    </source>
</evidence>
<sequence length="411" mass="43768">MSTIPVTEILVGIYLGLLAAIFPSFVAFLIGFVFKYFTSVTVPGLGVVALGGALAGVSGGLMGLIDPTLAESWTGITAVLVILMACLWAHSQGDKLGEATPRHLTLKTLREARLSTDIADRVDSFGQIRIRPIGEIEAIDGYPPLSAEVRERLSGDSWKFRVDLPISELEARLEERLRTEYELVEASVSIDAQGRAQIAVAPMIAGLSRRVPPGKRAVSIRTVLPTGVARGDVATLHLPEDTVTGTVVSARSADAVDTSNQPIGNVTEPPEDAADTDVEFESTPTASTTTGGEGYVTLLCSQADARAVIRAEFAPMVIHSRGKQREYEAIGVLKADGNRFRKLTIGADSNLVGAAIGDIQIRDTYDVAILALRRPLERVLCPDGSTTLQAGDVVHVVGKPDSLRTFEEVTA</sequence>
<dbReference type="SUPFAM" id="SSF116726">
    <property type="entry name" value="TrkA C-terminal domain-like"/>
    <property type="match status" value="1"/>
</dbReference>
<dbReference type="PROSITE" id="PS51202">
    <property type="entry name" value="RCK_C"/>
    <property type="match status" value="1"/>
</dbReference>
<protein>
    <submittedName>
        <fullName evidence="3">TrkA C-terminal domain-containing protein</fullName>
    </submittedName>
</protein>
<proteinExistence type="predicted"/>
<dbReference type="Proteomes" id="UP001321047">
    <property type="component" value="Unassembled WGS sequence"/>
</dbReference>
<dbReference type="RefSeq" id="WP_342810314.1">
    <property type="nucleotide sequence ID" value="NZ_JAOPJZ010000027.1"/>
</dbReference>
<dbReference type="GO" id="GO:0006813">
    <property type="term" value="P:potassium ion transport"/>
    <property type="evidence" value="ECO:0007669"/>
    <property type="project" value="InterPro"/>
</dbReference>
<name>A0AAP2ZBH4_9EURY</name>
<dbReference type="Pfam" id="PF02080">
    <property type="entry name" value="TrkA_C"/>
    <property type="match status" value="1"/>
</dbReference>
<keyword evidence="1" id="KW-0812">Transmembrane</keyword>
<dbReference type="Pfam" id="PF26501">
    <property type="entry name" value="DUF8167"/>
    <property type="match status" value="1"/>
</dbReference>
<evidence type="ECO:0000313" key="3">
    <source>
        <dbReference type="EMBL" id="MCU4754008.1"/>
    </source>
</evidence>
<dbReference type="InterPro" id="IPR058603">
    <property type="entry name" value="DUF8167_2nd"/>
</dbReference>
<feature type="domain" description="RCK C-terminal" evidence="2">
    <location>
        <begin position="328"/>
        <end position="411"/>
    </location>
</feature>
<evidence type="ECO:0000313" key="4">
    <source>
        <dbReference type="Proteomes" id="UP001321047"/>
    </source>
</evidence>
<gene>
    <name evidence="3" type="ORF">OB919_18840</name>
</gene>
<dbReference type="Pfam" id="PF26502">
    <property type="entry name" value="DUF8167_2nd"/>
    <property type="match status" value="1"/>
</dbReference>
<feature type="transmembrane region" description="Helical" evidence="1">
    <location>
        <begin position="72"/>
        <end position="90"/>
    </location>
</feature>
<dbReference type="EMBL" id="JAOPJZ010000027">
    <property type="protein sequence ID" value="MCU4754008.1"/>
    <property type="molecule type" value="Genomic_DNA"/>
</dbReference>
<organism evidence="3 4">
    <name type="scientific">Natronosalvus hydrolyticus</name>
    <dbReference type="NCBI Taxonomy" id="2979988"/>
    <lineage>
        <taxon>Archaea</taxon>
        <taxon>Methanobacteriati</taxon>
        <taxon>Methanobacteriota</taxon>
        <taxon>Stenosarchaea group</taxon>
        <taxon>Halobacteria</taxon>
        <taxon>Halobacteriales</taxon>
        <taxon>Natrialbaceae</taxon>
        <taxon>Natronosalvus</taxon>
    </lineage>
</organism>
<dbReference type="InterPro" id="IPR006037">
    <property type="entry name" value="RCK_C"/>
</dbReference>
<feature type="transmembrane region" description="Helical" evidence="1">
    <location>
        <begin position="12"/>
        <end position="34"/>
    </location>
</feature>
<dbReference type="InterPro" id="IPR058604">
    <property type="entry name" value="DUF8167_3rd"/>
</dbReference>
<dbReference type="Pfam" id="PF26503">
    <property type="entry name" value="DUF8167_3rd"/>
    <property type="match status" value="1"/>
</dbReference>
<accession>A0AAP2ZBH4</accession>
<dbReference type="InterPro" id="IPR036721">
    <property type="entry name" value="RCK_C_sf"/>
</dbReference>
<feature type="transmembrane region" description="Helical" evidence="1">
    <location>
        <begin position="40"/>
        <end position="65"/>
    </location>
</feature>
<keyword evidence="1" id="KW-0472">Membrane</keyword>
<keyword evidence="1" id="KW-1133">Transmembrane helix</keyword>
<keyword evidence="4" id="KW-1185">Reference proteome</keyword>